<organism evidence="1 2">
    <name type="scientific">Paraburkholderia caribensis</name>
    <dbReference type="NCBI Taxonomy" id="75105"/>
    <lineage>
        <taxon>Bacteria</taxon>
        <taxon>Pseudomonadati</taxon>
        <taxon>Pseudomonadota</taxon>
        <taxon>Betaproteobacteria</taxon>
        <taxon>Burkholderiales</taxon>
        <taxon>Burkholderiaceae</taxon>
        <taxon>Paraburkholderia</taxon>
    </lineage>
</organism>
<dbReference type="Proteomes" id="UP001462961">
    <property type="component" value="Unassembled WGS sequence"/>
</dbReference>
<proteinExistence type="predicted"/>
<accession>A0ABV0E7B8</accession>
<reference evidence="1 2" key="1">
    <citation type="submission" date="2024-01" db="EMBL/GenBank/DDBJ databases">
        <title>The diversity of rhizobia nodulating Mimosa spp. in eleven states of Brazil covering several biomes is determined by host plant, location, and edaphic factors.</title>
        <authorList>
            <person name="Rouws L."/>
            <person name="Barauna A."/>
            <person name="Beukes C."/>
            <person name="De Faria S.M."/>
            <person name="Gross E."/>
            <person name="Dos Reis Junior F.B."/>
            <person name="Simon M."/>
            <person name="Maluk M."/>
            <person name="Odee D.W."/>
            <person name="Kenicer G."/>
            <person name="Young J.P.W."/>
            <person name="Reis V.M."/>
            <person name="Zilli J."/>
            <person name="James E.K."/>
        </authorList>
    </citation>
    <scope>NUCLEOTIDE SEQUENCE [LARGE SCALE GENOMIC DNA]</scope>
    <source>
        <strain evidence="1 2">JHI1651</strain>
    </source>
</reference>
<protein>
    <submittedName>
        <fullName evidence="1">Uncharacterized protein</fullName>
    </submittedName>
</protein>
<comment type="caution">
    <text evidence="1">The sequence shown here is derived from an EMBL/GenBank/DDBJ whole genome shotgun (WGS) entry which is preliminary data.</text>
</comment>
<dbReference type="RefSeq" id="WP_012406470.1">
    <property type="nucleotide sequence ID" value="NZ_JAKUCO010000070.1"/>
</dbReference>
<gene>
    <name evidence="1" type="ORF">VOI32_36005</name>
</gene>
<evidence type="ECO:0000313" key="1">
    <source>
        <dbReference type="EMBL" id="MEO1759298.1"/>
    </source>
</evidence>
<name>A0ABV0E7B8_9BURK</name>
<keyword evidence="2" id="KW-1185">Reference proteome</keyword>
<evidence type="ECO:0000313" key="2">
    <source>
        <dbReference type="Proteomes" id="UP001462961"/>
    </source>
</evidence>
<sequence>MRLRRITARRSTVHGKGLFSLQLCNKYDLDDLYALLKLPHGIADEKDRANKWRSRKCWMSSSDWSGSLPVHRTIFVGKRGAPAGKQFLQKAHNLNILPSYLRDRHETSMPWRRFADMPER</sequence>
<dbReference type="EMBL" id="JAYLVJ010000073">
    <property type="protein sequence ID" value="MEO1759298.1"/>
    <property type="molecule type" value="Genomic_DNA"/>
</dbReference>